<protein>
    <submittedName>
        <fullName evidence="3">Aldo/keto reductase</fullName>
    </submittedName>
</protein>
<dbReference type="InterPro" id="IPR050791">
    <property type="entry name" value="Aldo-Keto_reductase"/>
</dbReference>
<reference evidence="3 4" key="1">
    <citation type="submission" date="2015-09" db="EMBL/GenBank/DDBJ databases">
        <title>Genome sequence of ICMP 13104.</title>
        <authorList>
            <person name="Visnovsky S."/>
            <person name="Lu A."/>
            <person name="Panda P."/>
            <person name="Pitman A."/>
        </authorList>
    </citation>
    <scope>NUCLEOTIDE SEQUENCE [LARGE SCALE GENOMIC DNA]</scope>
    <source>
        <strain evidence="3 4">ICMP 13104</strain>
    </source>
</reference>
<dbReference type="PANTHER" id="PTHR43625">
    <property type="entry name" value="AFLATOXIN B1 ALDEHYDE REDUCTASE"/>
    <property type="match status" value="1"/>
</dbReference>
<proteinExistence type="predicted"/>
<organism evidence="3 4">
    <name type="scientific">Pseudomonas viridiflava ICMP 13104</name>
    <dbReference type="NCBI Taxonomy" id="1198305"/>
    <lineage>
        <taxon>Bacteria</taxon>
        <taxon>Pseudomonadati</taxon>
        <taxon>Pseudomonadota</taxon>
        <taxon>Gammaproteobacteria</taxon>
        <taxon>Pseudomonadales</taxon>
        <taxon>Pseudomonadaceae</taxon>
        <taxon>Pseudomonas</taxon>
    </lineage>
</organism>
<sequence>MITRQLGKNGPQVSAIGLGCMGMSDFYTTGIDEQESIATLHRALELGVTFLDTADMYGPHTNEALLGRALEGKREGIYLASKFGIVRGDDPHARGVNGSPEYIRQAIEGSLKRLNTDYLDLYYQHRVDPKVPIEDTIGAMAELVKAGKVRHIGICEASAATIERAHKVHPLAAVQSEYSLWSRDPEHDDVLATCRRLGIAFVAYSPLGRGFLTGALRSPDDFAADDYRRFSPRFQGENFSRNLLLVEKVKALAAAKGVSASQLALAWVLAQGSDIIPIPGTKQRKYLESNVAAATLTLSLDELAQLDAIFPSRGGAAGERYTPESMKSLNG</sequence>
<dbReference type="AlphaFoldDB" id="A0A0W0IEW9"/>
<comment type="caution">
    <text evidence="3">The sequence shown here is derived from an EMBL/GenBank/DDBJ whole genome shotgun (WGS) entry which is preliminary data.</text>
</comment>
<dbReference type="EMBL" id="LKEJ01000013">
    <property type="protein sequence ID" value="KTB71651.1"/>
    <property type="molecule type" value="Genomic_DNA"/>
</dbReference>
<dbReference type="PRINTS" id="PR00069">
    <property type="entry name" value="ALDKETRDTASE"/>
</dbReference>
<dbReference type="PANTHER" id="PTHR43625:SF40">
    <property type="entry name" value="ALDO-KETO REDUCTASE YAKC [NADP(+)]"/>
    <property type="match status" value="1"/>
</dbReference>
<dbReference type="Pfam" id="PF00248">
    <property type="entry name" value="Aldo_ket_red"/>
    <property type="match status" value="1"/>
</dbReference>
<evidence type="ECO:0000313" key="4">
    <source>
        <dbReference type="Proteomes" id="UP000053048"/>
    </source>
</evidence>
<accession>A0A0W0IEW9</accession>
<dbReference type="InterPro" id="IPR036812">
    <property type="entry name" value="NAD(P)_OxRdtase_dom_sf"/>
</dbReference>
<gene>
    <name evidence="3" type="ORF">AO067_21355</name>
</gene>
<dbReference type="SUPFAM" id="SSF51430">
    <property type="entry name" value="NAD(P)-linked oxidoreductase"/>
    <property type="match status" value="1"/>
</dbReference>
<dbReference type="GO" id="GO:0016491">
    <property type="term" value="F:oxidoreductase activity"/>
    <property type="evidence" value="ECO:0007669"/>
    <property type="project" value="UniProtKB-KW"/>
</dbReference>
<dbReference type="Gene3D" id="3.20.20.100">
    <property type="entry name" value="NADP-dependent oxidoreductase domain"/>
    <property type="match status" value="1"/>
</dbReference>
<dbReference type="GO" id="GO:0005737">
    <property type="term" value="C:cytoplasm"/>
    <property type="evidence" value="ECO:0007669"/>
    <property type="project" value="TreeGrafter"/>
</dbReference>
<feature type="domain" description="NADP-dependent oxidoreductase" evidence="2">
    <location>
        <begin position="16"/>
        <end position="309"/>
    </location>
</feature>
<dbReference type="CDD" id="cd19076">
    <property type="entry name" value="AKR_AKR13A_13D"/>
    <property type="match status" value="1"/>
</dbReference>
<dbReference type="Proteomes" id="UP000053048">
    <property type="component" value="Unassembled WGS sequence"/>
</dbReference>
<name>A0A0W0IEW9_PSEVI</name>
<evidence type="ECO:0000313" key="3">
    <source>
        <dbReference type="EMBL" id="KTB71651.1"/>
    </source>
</evidence>
<dbReference type="InterPro" id="IPR023210">
    <property type="entry name" value="NADP_OxRdtase_dom"/>
</dbReference>
<keyword evidence="4" id="KW-1185">Reference proteome</keyword>
<evidence type="ECO:0000256" key="1">
    <source>
        <dbReference type="ARBA" id="ARBA00023002"/>
    </source>
</evidence>
<evidence type="ECO:0000259" key="2">
    <source>
        <dbReference type="Pfam" id="PF00248"/>
    </source>
</evidence>
<dbReference type="InterPro" id="IPR020471">
    <property type="entry name" value="AKR"/>
</dbReference>
<dbReference type="PROSITE" id="PS51257">
    <property type="entry name" value="PROKAR_LIPOPROTEIN"/>
    <property type="match status" value="1"/>
</dbReference>
<keyword evidence="1" id="KW-0560">Oxidoreductase</keyword>